<sequence length="426" mass="48275">MTVAGLCMVEIIHELATLSTIRFAHFIRQSLMELIRSTLVLPEVWSTISQFQCGVRRAILPFLKVRTIPSKPGDFDRWFQPLQAKLDMFYADYGTTRLDELVRHLPSMKDNLMIAASAANDVAILEILHEQFDLLSCQRKLLNVASKCGNMEALIYLHNLGHPGCSDIAMDLAARNDHLDIVKFLHSNRKEGCTAQAINLAAKFGHLDFLEWLYVNKTTGSSGYAMDHAASLGHLAIVQRLHDRGFLCSERAMESAIENEHIQLVEWLHANRTEGFRTLPMNMSVKMIQWLCVNRCDFDPGVCLKQAVSKNNIDAIELLVDRFDELWHLFVGFTTKILTDSMEKIDPNVLVSSVRQGNVPLVKWLCDAVGLDFRLQLLTIAPARIRERLHAWLVETNRLDRETLDGISKKVQLEAPPQLHLLASNT</sequence>
<dbReference type="PANTHER" id="PTHR46586:SF3">
    <property type="entry name" value="ANKYRIN REPEAT-CONTAINING PROTEIN"/>
    <property type="match status" value="1"/>
</dbReference>
<dbReference type="VEuPathDB" id="FungiDB:AeMF1_020713"/>
<dbReference type="EMBL" id="VJMJ01000071">
    <property type="protein sequence ID" value="KAF0738648.1"/>
    <property type="molecule type" value="Genomic_DNA"/>
</dbReference>
<dbReference type="Pfam" id="PF13637">
    <property type="entry name" value="Ank_4"/>
    <property type="match status" value="1"/>
</dbReference>
<accession>A0A6G0XEL3</accession>
<dbReference type="InterPro" id="IPR002110">
    <property type="entry name" value="Ankyrin_rpt"/>
</dbReference>
<proteinExistence type="predicted"/>
<name>A0A6G0XEL3_9STRA</name>
<reference evidence="1 2" key="1">
    <citation type="submission" date="2019-07" db="EMBL/GenBank/DDBJ databases">
        <title>Genomics analysis of Aphanomyces spp. identifies a new class of oomycete effector associated with host adaptation.</title>
        <authorList>
            <person name="Gaulin E."/>
        </authorList>
    </citation>
    <scope>NUCLEOTIDE SEQUENCE [LARGE SCALE GENOMIC DNA]</scope>
    <source>
        <strain evidence="1 2">ATCC 201684</strain>
    </source>
</reference>
<gene>
    <name evidence="1" type="ORF">Ae201684_005575</name>
</gene>
<dbReference type="SUPFAM" id="SSF48403">
    <property type="entry name" value="Ankyrin repeat"/>
    <property type="match status" value="1"/>
</dbReference>
<dbReference type="InterPro" id="IPR052050">
    <property type="entry name" value="SecEffector_AnkRepeat"/>
</dbReference>
<protein>
    <submittedName>
        <fullName evidence="1">Uncharacterized protein</fullName>
    </submittedName>
</protein>
<dbReference type="Proteomes" id="UP000481153">
    <property type="component" value="Unassembled WGS sequence"/>
</dbReference>
<dbReference type="PANTHER" id="PTHR46586">
    <property type="entry name" value="ANKYRIN REPEAT-CONTAINING PROTEIN"/>
    <property type="match status" value="1"/>
</dbReference>
<keyword evidence="2" id="KW-1185">Reference proteome</keyword>
<dbReference type="AlphaFoldDB" id="A0A6G0XEL3"/>
<organism evidence="1 2">
    <name type="scientific">Aphanomyces euteiches</name>
    <dbReference type="NCBI Taxonomy" id="100861"/>
    <lineage>
        <taxon>Eukaryota</taxon>
        <taxon>Sar</taxon>
        <taxon>Stramenopiles</taxon>
        <taxon>Oomycota</taxon>
        <taxon>Saprolegniomycetes</taxon>
        <taxon>Saprolegniales</taxon>
        <taxon>Verrucalvaceae</taxon>
        <taxon>Aphanomyces</taxon>
    </lineage>
</organism>
<evidence type="ECO:0000313" key="1">
    <source>
        <dbReference type="EMBL" id="KAF0738648.1"/>
    </source>
</evidence>
<dbReference type="InterPro" id="IPR036770">
    <property type="entry name" value="Ankyrin_rpt-contain_sf"/>
</dbReference>
<evidence type="ECO:0000313" key="2">
    <source>
        <dbReference type="Proteomes" id="UP000481153"/>
    </source>
</evidence>
<comment type="caution">
    <text evidence="1">The sequence shown here is derived from an EMBL/GenBank/DDBJ whole genome shotgun (WGS) entry which is preliminary data.</text>
</comment>
<dbReference type="Gene3D" id="1.25.40.20">
    <property type="entry name" value="Ankyrin repeat-containing domain"/>
    <property type="match status" value="1"/>
</dbReference>